<dbReference type="PANTHER" id="PTHR43434:SF1">
    <property type="entry name" value="PHOSPHOGLYCOLATE PHOSPHATASE"/>
    <property type="match status" value="1"/>
</dbReference>
<dbReference type="AlphaFoldDB" id="A0A450WGB2"/>
<gene>
    <name evidence="11" type="ORF">BECKLFY1418C_GA0070996_10207</name>
</gene>
<protein>
    <recommendedName>
        <fullName evidence="5 10">Phosphoglycolate phosphatase</fullName>
        <shortName evidence="10">PGP</shortName>
        <shortName evidence="10">PGPase</shortName>
        <ecNumber evidence="5 10">3.1.3.18</ecNumber>
    </recommendedName>
</protein>
<dbReference type="PANTHER" id="PTHR43434">
    <property type="entry name" value="PHOSPHOGLYCOLATE PHOSPHATASE"/>
    <property type="match status" value="1"/>
</dbReference>
<keyword evidence="9 10" id="KW-0119">Carbohydrate metabolism</keyword>
<evidence type="ECO:0000256" key="3">
    <source>
        <dbReference type="ARBA" id="ARBA00004818"/>
    </source>
</evidence>
<dbReference type="InterPro" id="IPR023214">
    <property type="entry name" value="HAD_sf"/>
</dbReference>
<feature type="binding site" evidence="10">
    <location>
        <position position="314"/>
    </location>
    <ligand>
        <name>Mg(2+)</name>
        <dbReference type="ChEBI" id="CHEBI:18420"/>
    </ligand>
</feature>
<evidence type="ECO:0000256" key="5">
    <source>
        <dbReference type="ARBA" id="ARBA00013078"/>
    </source>
</evidence>
<keyword evidence="7 10" id="KW-0378">Hydrolase</keyword>
<dbReference type="SFLD" id="SFLDG01135">
    <property type="entry name" value="C1.5.6:_HAD__Beta-PGM__Phospha"/>
    <property type="match status" value="1"/>
</dbReference>
<keyword evidence="6 10" id="KW-0479">Metal-binding</keyword>
<evidence type="ECO:0000256" key="2">
    <source>
        <dbReference type="ARBA" id="ARBA00001946"/>
    </source>
</evidence>
<dbReference type="NCBIfam" id="TIGR01509">
    <property type="entry name" value="HAD-SF-IA-v3"/>
    <property type="match status" value="1"/>
</dbReference>
<dbReference type="UniPathway" id="UPA00865">
    <property type="reaction ID" value="UER00834"/>
</dbReference>
<evidence type="ECO:0000256" key="10">
    <source>
        <dbReference type="HAMAP-Rule" id="MF_00495"/>
    </source>
</evidence>
<feature type="binding site" evidence="10">
    <location>
        <position position="153"/>
    </location>
    <ligand>
        <name>Mg(2+)</name>
        <dbReference type="ChEBI" id="CHEBI:18420"/>
    </ligand>
</feature>
<dbReference type="GO" id="GO:0006281">
    <property type="term" value="P:DNA repair"/>
    <property type="evidence" value="ECO:0007669"/>
    <property type="project" value="TreeGrafter"/>
</dbReference>
<dbReference type="GO" id="GO:0046295">
    <property type="term" value="P:glycolate biosynthetic process"/>
    <property type="evidence" value="ECO:0007669"/>
    <property type="project" value="UniProtKB-UniRule"/>
</dbReference>
<evidence type="ECO:0000256" key="9">
    <source>
        <dbReference type="ARBA" id="ARBA00023277"/>
    </source>
</evidence>
<dbReference type="GO" id="GO:0046872">
    <property type="term" value="F:metal ion binding"/>
    <property type="evidence" value="ECO:0007669"/>
    <property type="project" value="UniProtKB-KW"/>
</dbReference>
<dbReference type="NCBIfam" id="NF009695">
    <property type="entry name" value="PRK13222.1-2"/>
    <property type="match status" value="1"/>
</dbReference>
<dbReference type="Gene3D" id="3.40.50.1000">
    <property type="entry name" value="HAD superfamily/HAD-like"/>
    <property type="match status" value="1"/>
</dbReference>
<dbReference type="Pfam" id="PF00702">
    <property type="entry name" value="Hydrolase"/>
    <property type="match status" value="1"/>
</dbReference>
<dbReference type="SFLD" id="SFLDG01129">
    <property type="entry name" value="C1.5:_HAD__Beta-PGM__Phosphata"/>
    <property type="match status" value="1"/>
</dbReference>
<dbReference type="HAMAP" id="MF_00495">
    <property type="entry name" value="GPH_hydrolase_bact"/>
    <property type="match status" value="1"/>
</dbReference>
<comment type="pathway">
    <text evidence="3 10">Organic acid metabolism; glycolate biosynthesis; glycolate from 2-phosphoglycolate: step 1/1.</text>
</comment>
<feature type="binding site" evidence="10">
    <location>
        <position position="151"/>
    </location>
    <ligand>
        <name>Mg(2+)</name>
        <dbReference type="ChEBI" id="CHEBI:18420"/>
    </ligand>
</feature>
<dbReference type="EMBL" id="CAADFN010000020">
    <property type="protein sequence ID" value="VFK16028.1"/>
    <property type="molecule type" value="Genomic_DNA"/>
</dbReference>
<evidence type="ECO:0000256" key="8">
    <source>
        <dbReference type="ARBA" id="ARBA00022842"/>
    </source>
</evidence>
<name>A0A450WGB2_9GAMM</name>
<dbReference type="InterPro" id="IPR050155">
    <property type="entry name" value="HAD-like_hydrolase_sf"/>
</dbReference>
<accession>A0A450WGB2</accession>
<dbReference type="InterPro" id="IPR037512">
    <property type="entry name" value="PGPase_prok"/>
</dbReference>
<evidence type="ECO:0000313" key="11">
    <source>
        <dbReference type="EMBL" id="VFK16028.1"/>
    </source>
</evidence>
<evidence type="ECO:0000256" key="7">
    <source>
        <dbReference type="ARBA" id="ARBA00022801"/>
    </source>
</evidence>
<reference evidence="11" key="1">
    <citation type="submission" date="2019-02" db="EMBL/GenBank/DDBJ databases">
        <authorList>
            <person name="Gruber-Vodicka R. H."/>
            <person name="Seah K. B. B."/>
        </authorList>
    </citation>
    <scope>NUCLEOTIDE SEQUENCE</scope>
    <source>
        <strain evidence="11">BECK_BY7</strain>
    </source>
</reference>
<dbReference type="FunFam" id="3.40.50.1000:FF:000022">
    <property type="entry name" value="Phosphoglycolate phosphatase"/>
    <property type="match status" value="1"/>
</dbReference>
<evidence type="ECO:0000256" key="4">
    <source>
        <dbReference type="ARBA" id="ARBA00006171"/>
    </source>
</evidence>
<comment type="function">
    <text evidence="10">Specifically catalyzes the dephosphorylation of 2-phosphoglycolate. Is involved in the dissimilation of the intracellular 2-phosphoglycolate formed during the DNA repair of 3'-phosphoglycolate ends, a major class of DNA lesions induced by oxidative stress.</text>
</comment>
<dbReference type="NCBIfam" id="TIGR01549">
    <property type="entry name" value="HAD-SF-IA-v1"/>
    <property type="match status" value="1"/>
</dbReference>
<feature type="active site" description="Nucleophile" evidence="10">
    <location>
        <position position="151"/>
    </location>
</feature>
<dbReference type="GO" id="GO:0005829">
    <property type="term" value="C:cytosol"/>
    <property type="evidence" value="ECO:0007669"/>
    <property type="project" value="TreeGrafter"/>
</dbReference>
<sequence length="364" mass="40189">MKTQGRKTPGQIRAFLDGSKPLGFEAPRRKAAYDFMTEQLRCLGCTRSGKADNGLIRRYLHELISFRQSLLASKSGPIEQNLIPVSSFPCNVIMEKGNSDSGKTSLSDYGSVKHHNRCANSMSTRIFDTSTTQSGKIPSMIFPIPKLVIFDLDGTLVDSVPDITKSVDEMLIRVGMQPHGEAKIRPWIGNGVERLVRRALTGEMDGEPNDALFARAYPIFLNLYERYNGERSIVYPGASEALRFFERRGIPIGCVTNKQSRFSNALLRRVGLYERFGMILSGNSLPRKKPDPMPLRHVANHFGVKATDSLLVGDSVSDIRAARAAGFRVICVTYGYNHGLDIRTAEPDAVVDSLGELAGLFAMA</sequence>
<dbReference type="SFLD" id="SFLDS00003">
    <property type="entry name" value="Haloacid_Dehalogenase"/>
    <property type="match status" value="1"/>
</dbReference>
<evidence type="ECO:0000256" key="6">
    <source>
        <dbReference type="ARBA" id="ARBA00022723"/>
    </source>
</evidence>
<dbReference type="Gene3D" id="1.10.150.240">
    <property type="entry name" value="Putative phosphatase, domain 2"/>
    <property type="match status" value="1"/>
</dbReference>
<comment type="catalytic activity">
    <reaction evidence="1 10">
        <text>2-phosphoglycolate + H2O = glycolate + phosphate</text>
        <dbReference type="Rhea" id="RHEA:14369"/>
        <dbReference type="ChEBI" id="CHEBI:15377"/>
        <dbReference type="ChEBI" id="CHEBI:29805"/>
        <dbReference type="ChEBI" id="CHEBI:43474"/>
        <dbReference type="ChEBI" id="CHEBI:58033"/>
        <dbReference type="EC" id="3.1.3.18"/>
    </reaction>
</comment>
<keyword evidence="8 10" id="KW-0460">Magnesium</keyword>
<comment type="cofactor">
    <cofactor evidence="2 10">
        <name>Mg(2+)</name>
        <dbReference type="ChEBI" id="CHEBI:18420"/>
    </cofactor>
</comment>
<dbReference type="EC" id="3.1.3.18" evidence="5 10"/>
<dbReference type="PRINTS" id="PR00413">
    <property type="entry name" value="HADHALOGNASE"/>
</dbReference>
<organism evidence="11">
    <name type="scientific">Candidatus Kentrum sp. LFY</name>
    <dbReference type="NCBI Taxonomy" id="2126342"/>
    <lineage>
        <taxon>Bacteria</taxon>
        <taxon>Pseudomonadati</taxon>
        <taxon>Pseudomonadota</taxon>
        <taxon>Gammaproteobacteria</taxon>
        <taxon>Candidatus Kentrum</taxon>
    </lineage>
</organism>
<dbReference type="CDD" id="cd16417">
    <property type="entry name" value="HAD_PGPase"/>
    <property type="match status" value="1"/>
</dbReference>
<dbReference type="InterPro" id="IPR023198">
    <property type="entry name" value="PGP-like_dom2"/>
</dbReference>
<evidence type="ECO:0000256" key="1">
    <source>
        <dbReference type="ARBA" id="ARBA00000830"/>
    </source>
</evidence>
<proteinExistence type="inferred from homology"/>
<dbReference type="GO" id="GO:0005975">
    <property type="term" value="P:carbohydrate metabolic process"/>
    <property type="evidence" value="ECO:0007669"/>
    <property type="project" value="InterPro"/>
</dbReference>
<dbReference type="SUPFAM" id="SSF56784">
    <property type="entry name" value="HAD-like"/>
    <property type="match status" value="1"/>
</dbReference>
<dbReference type="InterPro" id="IPR036412">
    <property type="entry name" value="HAD-like_sf"/>
</dbReference>
<comment type="similarity">
    <text evidence="4 10">Belongs to the HAD-like hydrolase superfamily. CbbY/CbbZ/Gph/YieH family.</text>
</comment>
<dbReference type="InterPro" id="IPR006439">
    <property type="entry name" value="HAD-SF_hydro_IA"/>
</dbReference>
<dbReference type="NCBIfam" id="TIGR01449">
    <property type="entry name" value="PGP_bact"/>
    <property type="match status" value="1"/>
</dbReference>
<dbReference type="GO" id="GO:0008967">
    <property type="term" value="F:phosphoglycolate phosphatase activity"/>
    <property type="evidence" value="ECO:0007669"/>
    <property type="project" value="UniProtKB-UniRule"/>
</dbReference>